<gene>
    <name evidence="2" type="ORF">DXT99_12110</name>
</gene>
<organism evidence="2 3">
    <name type="scientific">Pontibacter diazotrophicus</name>
    <dbReference type="NCBI Taxonomy" id="1400979"/>
    <lineage>
        <taxon>Bacteria</taxon>
        <taxon>Pseudomonadati</taxon>
        <taxon>Bacteroidota</taxon>
        <taxon>Cytophagia</taxon>
        <taxon>Cytophagales</taxon>
        <taxon>Hymenobacteraceae</taxon>
        <taxon>Pontibacter</taxon>
    </lineage>
</organism>
<reference evidence="3" key="1">
    <citation type="submission" date="2018-08" db="EMBL/GenBank/DDBJ databases">
        <authorList>
            <person name="Liu Z.-W."/>
            <person name="Du Z.-J."/>
        </authorList>
    </citation>
    <scope>NUCLEOTIDE SEQUENCE [LARGE SCALE GENOMIC DNA]</scope>
    <source>
        <strain evidence="3">H4X</strain>
    </source>
</reference>
<evidence type="ECO:0000313" key="3">
    <source>
        <dbReference type="Proteomes" id="UP000256708"/>
    </source>
</evidence>
<accession>A0A3D8LC75</accession>
<sequence>MQPLLLDEGHPSEKKFLPAPKISYIAMKIPKALLGAILVGITVQTTGCTQEELPGPRTEQGGEKGKEVVKVPDNCPACGMG</sequence>
<protein>
    <submittedName>
        <fullName evidence="2">Uncharacterized protein</fullName>
    </submittedName>
</protein>
<dbReference type="Proteomes" id="UP000256708">
    <property type="component" value="Unassembled WGS sequence"/>
</dbReference>
<comment type="caution">
    <text evidence="2">The sequence shown here is derived from an EMBL/GenBank/DDBJ whole genome shotgun (WGS) entry which is preliminary data.</text>
</comment>
<dbReference type="EMBL" id="QRGR01000011">
    <property type="protein sequence ID" value="RDV15018.1"/>
    <property type="molecule type" value="Genomic_DNA"/>
</dbReference>
<proteinExistence type="predicted"/>
<keyword evidence="3" id="KW-1185">Reference proteome</keyword>
<evidence type="ECO:0000256" key="1">
    <source>
        <dbReference type="SAM" id="MobiDB-lite"/>
    </source>
</evidence>
<feature type="region of interest" description="Disordered" evidence="1">
    <location>
        <begin position="49"/>
        <end position="68"/>
    </location>
</feature>
<name>A0A3D8LC75_9BACT</name>
<dbReference type="AlphaFoldDB" id="A0A3D8LC75"/>
<evidence type="ECO:0000313" key="2">
    <source>
        <dbReference type="EMBL" id="RDV15018.1"/>
    </source>
</evidence>